<dbReference type="Gene3D" id="3.10.100.10">
    <property type="entry name" value="Mannose-Binding Protein A, subunit A"/>
    <property type="match status" value="1"/>
</dbReference>
<keyword evidence="4 6" id="KW-1015">Disulfide bond</keyword>
<evidence type="ECO:0000256" key="2">
    <source>
        <dbReference type="ARBA" id="ARBA00022729"/>
    </source>
</evidence>
<dbReference type="OrthoDB" id="547680at2759"/>
<accession>A0A1S3K782</accession>
<feature type="domain" description="Sushi" evidence="9">
    <location>
        <begin position="243"/>
        <end position="302"/>
    </location>
</feature>
<keyword evidence="8" id="KW-0472">Membrane</keyword>
<feature type="disulfide bond" evidence="6">
    <location>
        <begin position="273"/>
        <end position="300"/>
    </location>
</feature>
<keyword evidence="5" id="KW-0325">Glycoprotein</keyword>
<dbReference type="CDD" id="cd00033">
    <property type="entry name" value="CCP"/>
    <property type="match status" value="1"/>
</dbReference>
<proteinExistence type="predicted"/>
<dbReference type="CDD" id="cd00037">
    <property type="entry name" value="CLECT"/>
    <property type="match status" value="1"/>
</dbReference>
<keyword evidence="2" id="KW-0732">Signal</keyword>
<feature type="region of interest" description="Disordered" evidence="7">
    <location>
        <begin position="498"/>
        <end position="555"/>
    </location>
</feature>
<dbReference type="Pfam" id="PF00084">
    <property type="entry name" value="Sushi"/>
    <property type="match status" value="1"/>
</dbReference>
<evidence type="ECO:0000256" key="8">
    <source>
        <dbReference type="SAM" id="Phobius"/>
    </source>
</evidence>
<evidence type="ECO:0000256" key="3">
    <source>
        <dbReference type="ARBA" id="ARBA00022737"/>
    </source>
</evidence>
<gene>
    <name evidence="11" type="primary">LOC106179414</name>
</gene>
<evidence type="ECO:0000256" key="7">
    <source>
        <dbReference type="SAM" id="MobiDB-lite"/>
    </source>
</evidence>
<protein>
    <submittedName>
        <fullName evidence="11">Uncharacterized protein LOC106179414</fullName>
    </submittedName>
</protein>
<evidence type="ECO:0000256" key="5">
    <source>
        <dbReference type="ARBA" id="ARBA00023180"/>
    </source>
</evidence>
<keyword evidence="10" id="KW-1185">Reference proteome</keyword>
<evidence type="ECO:0000256" key="6">
    <source>
        <dbReference type="PROSITE-ProRule" id="PRU00302"/>
    </source>
</evidence>
<feature type="region of interest" description="Disordered" evidence="7">
    <location>
        <begin position="690"/>
        <end position="747"/>
    </location>
</feature>
<evidence type="ECO:0000313" key="10">
    <source>
        <dbReference type="Proteomes" id="UP000085678"/>
    </source>
</evidence>
<dbReference type="InterPro" id="IPR043159">
    <property type="entry name" value="Lectin_gal-bd_sf"/>
</dbReference>
<dbReference type="Proteomes" id="UP000085678">
    <property type="component" value="Unplaced"/>
</dbReference>
<dbReference type="CDD" id="cd22823">
    <property type="entry name" value="Gal_Rha_Lectin"/>
    <property type="match status" value="1"/>
</dbReference>
<organism evidence="10 11">
    <name type="scientific">Lingula anatina</name>
    <name type="common">Brachiopod</name>
    <name type="synonym">Lingula unguis</name>
    <dbReference type="NCBI Taxonomy" id="7574"/>
    <lineage>
        <taxon>Eukaryota</taxon>
        <taxon>Metazoa</taxon>
        <taxon>Spiralia</taxon>
        <taxon>Lophotrochozoa</taxon>
        <taxon>Brachiopoda</taxon>
        <taxon>Linguliformea</taxon>
        <taxon>Lingulata</taxon>
        <taxon>Lingulida</taxon>
        <taxon>Linguloidea</taxon>
        <taxon>Lingulidae</taxon>
        <taxon>Lingula</taxon>
    </lineage>
</organism>
<feature type="region of interest" description="Disordered" evidence="7">
    <location>
        <begin position="419"/>
        <end position="452"/>
    </location>
</feature>
<dbReference type="Gene3D" id="2.60.120.740">
    <property type="match status" value="1"/>
</dbReference>
<dbReference type="Gene3D" id="2.10.70.10">
    <property type="entry name" value="Complement Module, domain 1"/>
    <property type="match status" value="1"/>
</dbReference>
<dbReference type="SMART" id="SM00032">
    <property type="entry name" value="CCP"/>
    <property type="match status" value="1"/>
</dbReference>
<feature type="region of interest" description="Disordered" evidence="7">
    <location>
        <begin position="593"/>
        <end position="618"/>
    </location>
</feature>
<dbReference type="KEGG" id="lak:106179414"/>
<evidence type="ECO:0000256" key="1">
    <source>
        <dbReference type="ARBA" id="ARBA00022659"/>
    </source>
</evidence>
<dbReference type="GeneID" id="106179414"/>
<dbReference type="SUPFAM" id="SSF57535">
    <property type="entry name" value="Complement control module/SCR domain"/>
    <property type="match status" value="1"/>
</dbReference>
<keyword evidence="8" id="KW-1133">Transmembrane helix</keyword>
<dbReference type="PANTHER" id="PTHR46393:SF7">
    <property type="entry name" value="COMPLEMENT C2"/>
    <property type="match status" value="1"/>
</dbReference>
<dbReference type="InterPro" id="IPR035976">
    <property type="entry name" value="Sushi/SCR/CCP_sf"/>
</dbReference>
<feature type="compositionally biased region" description="Polar residues" evidence="7">
    <location>
        <begin position="645"/>
        <end position="654"/>
    </location>
</feature>
<dbReference type="PROSITE" id="PS50923">
    <property type="entry name" value="SUSHI"/>
    <property type="match status" value="1"/>
</dbReference>
<keyword evidence="3" id="KW-0677">Repeat</keyword>
<name>A0A1S3K782_LINAN</name>
<keyword evidence="8" id="KW-0812">Transmembrane</keyword>
<sequence>MLMIICALVRKLNKTKNLNQRKNINSSTPTQDNQNVTHDMDNYSTAAPVRMIPPYSTVEKNGGNKDSETTFPLKQDENGTLDVSENTRGKPKVSYLELVKGEEIDKDYYENHAAHFQQNNLRDLKSKLKNSNDVGDEGINSAECPIQSELQEKRACTGRELSISCSEPNQILVIVSAYYSYYDMKDKRCYFSAGHCSTYSSREVYKKCNLQKACSFQVVEKRSSLCQTARSRYLTVLYRCRTVECPDLLPPLHGVLGFTSPARQYGSLARYTCDRGFTLAGTKTRVCQENCSWSGIQPMCSIPPEVCPTSVNPIHSYGNYCYELRPELLSYPLATQACVDSHGTLASVDTPELRAFLAWLAEDLLTGANYWVTTRQGDMQEIARSYDLTWVPATIQPTYYNMFICQYGPYNTYTPDMLDKLPNRGPGDDGTSSVSVGSYPPLNVTTGGTGQVQEDLGQDSDLVTAIVFAVLLGLLSVVLLIILAIFIRKYCKTKKEKEAEDAGDGSSWDNYSLNGGPAYRDPQTLHSTEIKNDGRNTQEEEEGDVDRECPPRAPTKKLSVQNIKALLYAQVRKIRKPRAQRDGYDDIVIQVGNSPTNENPEVPDKAPHSPVIGNPTNPITTNTVKTIALEAAAASAGIPSYANASTDSTTSGSTHEYAVPVDTKHGSPYEVRNITDMSGNQYDEVPREEDYPYQVMPNGQKSDDQVSEVAQAKKPLPIPVKRPHGQAQTDSTKVDFKDNDLYYDTSE</sequence>
<feature type="compositionally biased region" description="Low complexity" evidence="7">
    <location>
        <begin position="429"/>
        <end position="438"/>
    </location>
</feature>
<dbReference type="SUPFAM" id="SSF56436">
    <property type="entry name" value="C-type lectin-like"/>
    <property type="match status" value="1"/>
</dbReference>
<dbReference type="InParanoid" id="A0A1S3K782"/>
<dbReference type="InterPro" id="IPR016187">
    <property type="entry name" value="CTDL_fold"/>
</dbReference>
<keyword evidence="1 6" id="KW-0768">Sushi</keyword>
<feature type="region of interest" description="Disordered" evidence="7">
    <location>
        <begin position="643"/>
        <end position="668"/>
    </location>
</feature>
<reference evidence="11" key="1">
    <citation type="submission" date="2025-08" db="UniProtKB">
        <authorList>
            <consortium name="RefSeq"/>
        </authorList>
    </citation>
    <scope>IDENTIFICATION</scope>
    <source>
        <tissue evidence="11">Gonads</tissue>
    </source>
</reference>
<dbReference type="PANTHER" id="PTHR46393">
    <property type="entry name" value="SUSHI DOMAIN-CONTAINING PROTEIN"/>
    <property type="match status" value="1"/>
</dbReference>
<feature type="region of interest" description="Disordered" evidence="7">
    <location>
        <begin position="54"/>
        <end position="87"/>
    </location>
</feature>
<feature type="transmembrane region" description="Helical" evidence="8">
    <location>
        <begin position="462"/>
        <end position="487"/>
    </location>
</feature>
<dbReference type="InterPro" id="IPR016186">
    <property type="entry name" value="C-type_lectin-like/link_sf"/>
</dbReference>
<evidence type="ECO:0000259" key="9">
    <source>
        <dbReference type="PROSITE" id="PS50923"/>
    </source>
</evidence>
<evidence type="ECO:0000313" key="11">
    <source>
        <dbReference type="RefSeq" id="XP_013418490.1"/>
    </source>
</evidence>
<dbReference type="AlphaFoldDB" id="A0A1S3K782"/>
<comment type="caution">
    <text evidence="6">Lacks conserved residue(s) required for the propagation of feature annotation.</text>
</comment>
<evidence type="ECO:0000256" key="4">
    <source>
        <dbReference type="ARBA" id="ARBA00023157"/>
    </source>
</evidence>
<dbReference type="RefSeq" id="XP_013418490.1">
    <property type="nucleotide sequence ID" value="XM_013563036.1"/>
</dbReference>
<feature type="compositionally biased region" description="Basic and acidic residues" evidence="7">
    <location>
        <begin position="528"/>
        <end position="538"/>
    </location>
</feature>
<dbReference type="InterPro" id="IPR000436">
    <property type="entry name" value="Sushi_SCR_CCP_dom"/>
</dbReference>